<reference evidence="3 4" key="2">
    <citation type="journal article" date="2022" name="Mol. Biol. Evol.">
        <title>Comparative Genomics Reveals Insights into the Divergent Evolution of Astigmatic Mites and Household Pest Adaptations.</title>
        <authorList>
            <person name="Xiong Q."/>
            <person name="Wan A.T."/>
            <person name="Liu X."/>
            <person name="Fung C.S."/>
            <person name="Xiao X."/>
            <person name="Malainual N."/>
            <person name="Hou J."/>
            <person name="Wang L."/>
            <person name="Wang M."/>
            <person name="Yang K.Y."/>
            <person name="Cui Y."/>
            <person name="Leung E.L."/>
            <person name="Nong W."/>
            <person name="Shin S.K."/>
            <person name="Au S.W."/>
            <person name="Jeong K.Y."/>
            <person name="Chew F.T."/>
            <person name="Hui J.H."/>
            <person name="Leung T.F."/>
            <person name="Tungtrongchitr A."/>
            <person name="Zhong N."/>
            <person name="Liu Z."/>
            <person name="Tsui S.K."/>
        </authorList>
    </citation>
    <scope>NUCLEOTIDE SEQUENCE [LARGE SCALE GENOMIC DNA]</scope>
    <source>
        <strain evidence="3">Derp</strain>
    </source>
</reference>
<keyword evidence="2" id="KW-1133">Transmembrane helix</keyword>
<comment type="caution">
    <text evidence="3">The sequence shown here is derived from an EMBL/GenBank/DDBJ whole genome shotgun (WGS) entry which is preliminary data.</text>
</comment>
<evidence type="ECO:0000313" key="4">
    <source>
        <dbReference type="Proteomes" id="UP000887458"/>
    </source>
</evidence>
<reference evidence="3 4" key="1">
    <citation type="journal article" date="2018" name="J. Allergy Clin. Immunol.">
        <title>High-quality assembly of Dermatophagoides pteronyssinus genome and transcriptome reveals a wide range of novel allergens.</title>
        <authorList>
            <person name="Liu X.Y."/>
            <person name="Yang K.Y."/>
            <person name="Wang M.Q."/>
            <person name="Kwok J.S."/>
            <person name="Zeng X."/>
            <person name="Yang Z."/>
            <person name="Xiao X.J."/>
            <person name="Lau C.P."/>
            <person name="Li Y."/>
            <person name="Huang Z.M."/>
            <person name="Ba J.G."/>
            <person name="Yim A.K."/>
            <person name="Ouyang C.Y."/>
            <person name="Ngai S.M."/>
            <person name="Chan T.F."/>
            <person name="Leung E.L."/>
            <person name="Liu L."/>
            <person name="Liu Z.G."/>
            <person name="Tsui S.K."/>
        </authorList>
    </citation>
    <scope>NUCLEOTIDE SEQUENCE [LARGE SCALE GENOMIC DNA]</scope>
    <source>
        <strain evidence="3">Derp</strain>
    </source>
</reference>
<name>A0ABQ8JBR6_DERPT</name>
<feature type="transmembrane region" description="Helical" evidence="2">
    <location>
        <begin position="180"/>
        <end position="197"/>
    </location>
</feature>
<protein>
    <submittedName>
        <fullName evidence="3">Uncharacterized protein</fullName>
    </submittedName>
</protein>
<evidence type="ECO:0000313" key="3">
    <source>
        <dbReference type="EMBL" id="KAH9419880.1"/>
    </source>
</evidence>
<dbReference type="EMBL" id="NJHN03000054">
    <property type="protein sequence ID" value="KAH9419880.1"/>
    <property type="molecule type" value="Genomic_DNA"/>
</dbReference>
<sequence>MIVMMLLVTTYTLFNHQQYRLNNVKDPQSLSVDHLINKICCSLINRLQSSLNCVSPSIKELHQLSDGIVLAELIELFEDIVIVRASNNRLYLNDKSQQRLPLQKQYYDNIDYIEQWLKIEGIHIDTKRSIRELFAEMERGQRELNGFFEYYNQMIDSKRSSIEFKLLINNQQKAIYDRSIAYIAALCYAIITIFIRYDQIFRQFITNYNFKVHDDELLHILFYTKWKLTEEELLLKDLEYMHLKDRCDLLELQLKQQQQQLQQSKLLILEKSKTLDEINETNKNNDNNMTMKAQLFSQQNNNSNQSSTMTISSLNELDLVDSSTITTIHGHIDRPIRIEFDCYPSNHNKNLNDYQNVAKQQSQIPENLNKQKIKSDQYSIQIPSGSYWNNVEIHSDSSRNYPMKTFSLNNNHHQQQKQQNEWNSNHKQIELSSSDYPEHQSSSSCIIDRNSFDFDTSKINVDRALKYGQNKLTKKSNDNCLANKNPDNHEDLSMQIFDNNKILDKQQKSNKNVLDQNMNETDLNKYLAKIPSADPNRPSAAKTLKFDKDYDQQSFNNSNDLNIKINNQNSSFNTRFKHNNIDDEDERNRILISRLLAELSYEKQKKKMESKSLIDNDHEHLASSATFTDSPNKQFTETNVAYI</sequence>
<evidence type="ECO:0000256" key="2">
    <source>
        <dbReference type="SAM" id="Phobius"/>
    </source>
</evidence>
<keyword evidence="4" id="KW-1185">Reference proteome</keyword>
<proteinExistence type="predicted"/>
<evidence type="ECO:0000256" key="1">
    <source>
        <dbReference type="SAM" id="Coils"/>
    </source>
</evidence>
<accession>A0ABQ8JBR6</accession>
<feature type="coiled-coil region" evidence="1">
    <location>
        <begin position="240"/>
        <end position="267"/>
    </location>
</feature>
<keyword evidence="2" id="KW-0812">Transmembrane</keyword>
<keyword evidence="1" id="KW-0175">Coiled coil</keyword>
<organism evidence="3 4">
    <name type="scientific">Dermatophagoides pteronyssinus</name>
    <name type="common">European house dust mite</name>
    <dbReference type="NCBI Taxonomy" id="6956"/>
    <lineage>
        <taxon>Eukaryota</taxon>
        <taxon>Metazoa</taxon>
        <taxon>Ecdysozoa</taxon>
        <taxon>Arthropoda</taxon>
        <taxon>Chelicerata</taxon>
        <taxon>Arachnida</taxon>
        <taxon>Acari</taxon>
        <taxon>Acariformes</taxon>
        <taxon>Sarcoptiformes</taxon>
        <taxon>Astigmata</taxon>
        <taxon>Psoroptidia</taxon>
        <taxon>Analgoidea</taxon>
        <taxon>Pyroglyphidae</taxon>
        <taxon>Dermatophagoidinae</taxon>
        <taxon>Dermatophagoides</taxon>
    </lineage>
</organism>
<keyword evidence="2" id="KW-0472">Membrane</keyword>
<dbReference type="Proteomes" id="UP000887458">
    <property type="component" value="Unassembled WGS sequence"/>
</dbReference>
<gene>
    <name evidence="3" type="ORF">DERP_001713</name>
</gene>